<organism evidence="2 3">
    <name type="scientific">Cotesia glomerata</name>
    <name type="common">Lepidopteran parasitic wasp</name>
    <name type="synonym">Apanteles glomeratus</name>
    <dbReference type="NCBI Taxonomy" id="32391"/>
    <lineage>
        <taxon>Eukaryota</taxon>
        <taxon>Metazoa</taxon>
        <taxon>Ecdysozoa</taxon>
        <taxon>Arthropoda</taxon>
        <taxon>Hexapoda</taxon>
        <taxon>Insecta</taxon>
        <taxon>Pterygota</taxon>
        <taxon>Neoptera</taxon>
        <taxon>Endopterygota</taxon>
        <taxon>Hymenoptera</taxon>
        <taxon>Apocrita</taxon>
        <taxon>Ichneumonoidea</taxon>
        <taxon>Braconidae</taxon>
        <taxon>Microgastrinae</taxon>
        <taxon>Cotesia</taxon>
    </lineage>
</organism>
<dbReference type="AlphaFoldDB" id="A0AAV7J3I3"/>
<dbReference type="PANTHER" id="PTHR13271">
    <property type="entry name" value="UNCHARACTERIZED PUTATIVE METHYLTRANSFERASE"/>
    <property type="match status" value="1"/>
</dbReference>
<sequence length="473" mass="55002">MNEIFVCLDLIDSTGGTQSLVLRDGTELVVYIRINTNKSKYKQMMGRANRNRRRKNLPTKQPIQDLLVIEQLESWMESVGWTSSCYLKPTIFPVTQRGLKAVNNIMPNTSLVKIPKKLLITPLVALNSKINFIFLKNHSYTVHSILATFILYEKHLGNTSTWKNYLDTLPNSYTTPIFCAKIEKKIMPFIVRQKLSILSQKIITDYEIILKSIRESKTDGYDLCPHCKLSLIEIFSFEAYKWSYYTVNTRAIYMKNNNFNDDFKISVNENLALAPFLDMLNHSFDALVEIKPVDDISNEFYQIFTLTTIHENSQVFINYGSHCTFKLYMEYGFFIPNNPLDEIFINYSSVNNLKNISPLTNNYILWNKFHESIGFTSSGLNYRAKVAFFILSTPLRIIQMTKKIYCNSLNRLDALSYNVLSLKLLNTKRLELINELKIMKSRTNKTNSFKININVQQEYVSILDKCFYSIIHN</sequence>
<accession>A0AAV7J3I3</accession>
<dbReference type="Gene3D" id="3.90.1410.10">
    <property type="entry name" value="set domain protein methyltransferase, domain 1"/>
    <property type="match status" value="1"/>
</dbReference>
<dbReference type="InterPro" id="IPR001214">
    <property type="entry name" value="SET_dom"/>
</dbReference>
<dbReference type="Proteomes" id="UP000826195">
    <property type="component" value="Unassembled WGS sequence"/>
</dbReference>
<reference evidence="2 3" key="1">
    <citation type="journal article" date="2021" name="J. Hered.">
        <title>A chromosome-level genome assembly of the parasitoid wasp, Cotesia glomerata (Hymenoptera: Braconidae).</title>
        <authorList>
            <person name="Pinto B.J."/>
            <person name="Weis J.J."/>
            <person name="Gamble T."/>
            <person name="Ode P.J."/>
            <person name="Paul R."/>
            <person name="Zaspel J.M."/>
        </authorList>
    </citation>
    <scope>NUCLEOTIDE SEQUENCE [LARGE SCALE GENOMIC DNA]</scope>
    <source>
        <tissue evidence="2">Whole</tissue>
    </source>
</reference>
<protein>
    <recommendedName>
        <fullName evidence="1">SET domain-containing protein</fullName>
    </recommendedName>
</protein>
<gene>
    <name evidence="2" type="ORF">KQX54_005449</name>
</gene>
<evidence type="ECO:0000313" key="2">
    <source>
        <dbReference type="EMBL" id="KAH0563740.1"/>
    </source>
</evidence>
<dbReference type="CDD" id="cd19177">
    <property type="entry name" value="SET_SETD4"/>
    <property type="match status" value="1"/>
</dbReference>
<dbReference type="InterPro" id="IPR046341">
    <property type="entry name" value="SET_dom_sf"/>
</dbReference>
<keyword evidence="3" id="KW-1185">Reference proteome</keyword>
<dbReference type="PANTHER" id="PTHR13271:SF151">
    <property type="entry name" value="SET DOMAIN-CONTAINING PROTEIN 4"/>
    <property type="match status" value="1"/>
</dbReference>
<dbReference type="PROSITE" id="PS50280">
    <property type="entry name" value="SET"/>
    <property type="match status" value="1"/>
</dbReference>
<dbReference type="InterPro" id="IPR044429">
    <property type="entry name" value="SETD4_SET"/>
</dbReference>
<evidence type="ECO:0000313" key="3">
    <source>
        <dbReference type="Proteomes" id="UP000826195"/>
    </source>
</evidence>
<comment type="caution">
    <text evidence="2">The sequence shown here is derived from an EMBL/GenBank/DDBJ whole genome shotgun (WGS) entry which is preliminary data.</text>
</comment>
<evidence type="ECO:0000259" key="1">
    <source>
        <dbReference type="PROSITE" id="PS50280"/>
    </source>
</evidence>
<name>A0AAV7J3I3_COTGL</name>
<dbReference type="Pfam" id="PF00856">
    <property type="entry name" value="SET"/>
    <property type="match status" value="1"/>
</dbReference>
<feature type="domain" description="SET" evidence="1">
    <location>
        <begin position="83"/>
        <end position="320"/>
    </location>
</feature>
<dbReference type="SUPFAM" id="SSF82199">
    <property type="entry name" value="SET domain"/>
    <property type="match status" value="1"/>
</dbReference>
<dbReference type="EMBL" id="JAHXZJ010000002">
    <property type="protein sequence ID" value="KAH0563740.1"/>
    <property type="molecule type" value="Genomic_DNA"/>
</dbReference>
<dbReference type="InterPro" id="IPR050600">
    <property type="entry name" value="SETD3_SETD6_MTase"/>
</dbReference>
<dbReference type="GO" id="GO:0016279">
    <property type="term" value="F:protein-lysine N-methyltransferase activity"/>
    <property type="evidence" value="ECO:0007669"/>
    <property type="project" value="InterPro"/>
</dbReference>
<proteinExistence type="predicted"/>